<proteinExistence type="predicted"/>
<organism evidence="2 3">
    <name type="scientific">Defluviicoccus vanus</name>
    <dbReference type="NCBI Taxonomy" id="111831"/>
    <lineage>
        <taxon>Bacteria</taxon>
        <taxon>Pseudomonadati</taxon>
        <taxon>Pseudomonadota</taxon>
        <taxon>Alphaproteobacteria</taxon>
        <taxon>Rhodospirillales</taxon>
        <taxon>Rhodospirillaceae</taxon>
        <taxon>Defluviicoccus</taxon>
    </lineage>
</organism>
<protein>
    <submittedName>
        <fullName evidence="2">Uncharacterized protein</fullName>
    </submittedName>
</protein>
<dbReference type="KEGG" id="dvn:HQ394_07560"/>
<dbReference type="AlphaFoldDB" id="A0A7H1N0H8"/>
<sequence length="117" mass="12943">MASNESTSAASASPRAACPRGAAAAAGSFQPARRQRRAAQPRYVFPPRCNPLQRRFIVEDHVCRRSRPPSLRAVFGTERPRMNGNIERFAVASGPSGALTKMVELHQPGWRLQHHQE</sequence>
<keyword evidence="3" id="KW-1185">Reference proteome</keyword>
<accession>A0A7H1N0H8</accession>
<gene>
    <name evidence="2" type="ORF">HQ394_07560</name>
</gene>
<feature type="region of interest" description="Disordered" evidence="1">
    <location>
        <begin position="1"/>
        <end position="42"/>
    </location>
</feature>
<evidence type="ECO:0000256" key="1">
    <source>
        <dbReference type="SAM" id="MobiDB-lite"/>
    </source>
</evidence>
<name>A0A7H1N0H8_9PROT</name>
<dbReference type="RefSeq" id="WP_190262720.1">
    <property type="nucleotide sequence ID" value="NZ_CP053923.1"/>
</dbReference>
<evidence type="ECO:0000313" key="2">
    <source>
        <dbReference type="EMBL" id="QNT69214.1"/>
    </source>
</evidence>
<dbReference type="EMBL" id="CP053923">
    <property type="protein sequence ID" value="QNT69214.1"/>
    <property type="molecule type" value="Genomic_DNA"/>
</dbReference>
<reference evidence="2 3" key="1">
    <citation type="submission" date="2020-05" db="EMBL/GenBank/DDBJ databases">
        <title>Complete closed genome sequence of Defluviicoccus vanus.</title>
        <authorList>
            <person name="Bessarab I."/>
            <person name="Arumugam K."/>
            <person name="Maszenan A.M."/>
            <person name="Seviour R.J."/>
            <person name="Williams R.B."/>
        </authorList>
    </citation>
    <scope>NUCLEOTIDE SEQUENCE [LARGE SCALE GENOMIC DNA]</scope>
    <source>
        <strain evidence="2 3">Ben 114</strain>
    </source>
</reference>
<evidence type="ECO:0000313" key="3">
    <source>
        <dbReference type="Proteomes" id="UP000516369"/>
    </source>
</evidence>
<dbReference type="Proteomes" id="UP000516369">
    <property type="component" value="Chromosome"/>
</dbReference>
<feature type="compositionally biased region" description="Low complexity" evidence="1">
    <location>
        <begin position="1"/>
        <end position="32"/>
    </location>
</feature>